<keyword evidence="3" id="KW-1185">Reference proteome</keyword>
<feature type="compositionally biased region" description="Low complexity" evidence="1">
    <location>
        <begin position="151"/>
        <end position="170"/>
    </location>
</feature>
<protein>
    <submittedName>
        <fullName evidence="2">Uncharacterized protein</fullName>
    </submittedName>
</protein>
<reference evidence="2 3" key="1">
    <citation type="submission" date="2024-02" db="EMBL/GenBank/DDBJ databases">
        <title>A draft genome for the cacao thread blight pathogen Marasmius crinis-equi.</title>
        <authorList>
            <person name="Cohen S.P."/>
            <person name="Baruah I.K."/>
            <person name="Amoako-Attah I."/>
            <person name="Bukari Y."/>
            <person name="Meinhardt L.W."/>
            <person name="Bailey B.A."/>
        </authorList>
    </citation>
    <scope>NUCLEOTIDE SEQUENCE [LARGE SCALE GENOMIC DNA]</scope>
    <source>
        <strain evidence="2 3">GH-76</strain>
    </source>
</reference>
<evidence type="ECO:0000313" key="3">
    <source>
        <dbReference type="Proteomes" id="UP001465976"/>
    </source>
</evidence>
<gene>
    <name evidence="2" type="ORF">V5O48_019048</name>
</gene>
<sequence>DNANSDDSSEDDDSSDMEAISDFGVSAASVDVVTYVDVLDDLRRKLDFLSIRLRNPVPHSVQISASIHTCFTAVDQLLNVLPTETLVLPRRQHVAPNQHSWTETAQVMGCAVKTKKRKLGEGHDRSYSAGEKSGKLAKADARVPLSQAHGQSQFTATPTQTSTSPSQIPALPAPPPTQKSNTSIST</sequence>
<organism evidence="2 3">
    <name type="scientific">Marasmius crinis-equi</name>
    <dbReference type="NCBI Taxonomy" id="585013"/>
    <lineage>
        <taxon>Eukaryota</taxon>
        <taxon>Fungi</taxon>
        <taxon>Dikarya</taxon>
        <taxon>Basidiomycota</taxon>
        <taxon>Agaricomycotina</taxon>
        <taxon>Agaricomycetes</taxon>
        <taxon>Agaricomycetidae</taxon>
        <taxon>Agaricales</taxon>
        <taxon>Marasmiineae</taxon>
        <taxon>Marasmiaceae</taxon>
        <taxon>Marasmius</taxon>
    </lineage>
</organism>
<comment type="caution">
    <text evidence="2">The sequence shown here is derived from an EMBL/GenBank/DDBJ whole genome shotgun (WGS) entry which is preliminary data.</text>
</comment>
<proteinExistence type="predicted"/>
<feature type="region of interest" description="Disordered" evidence="1">
    <location>
        <begin position="116"/>
        <end position="186"/>
    </location>
</feature>
<feature type="non-terminal residue" evidence="2">
    <location>
        <position position="1"/>
    </location>
</feature>
<dbReference type="EMBL" id="JBAHYK010004046">
    <property type="protein sequence ID" value="KAL0563030.1"/>
    <property type="molecule type" value="Genomic_DNA"/>
</dbReference>
<name>A0ABR3EJJ8_9AGAR</name>
<evidence type="ECO:0000256" key="1">
    <source>
        <dbReference type="SAM" id="MobiDB-lite"/>
    </source>
</evidence>
<accession>A0ABR3EJJ8</accession>
<dbReference type="Proteomes" id="UP001465976">
    <property type="component" value="Unassembled WGS sequence"/>
</dbReference>
<feature type="compositionally biased region" description="Basic and acidic residues" evidence="1">
    <location>
        <begin position="119"/>
        <end position="141"/>
    </location>
</feature>
<evidence type="ECO:0000313" key="2">
    <source>
        <dbReference type="EMBL" id="KAL0563030.1"/>
    </source>
</evidence>